<dbReference type="Gene3D" id="3.40.630.10">
    <property type="entry name" value="Zn peptidases"/>
    <property type="match status" value="1"/>
</dbReference>
<dbReference type="Gene3D" id="3.30.70.360">
    <property type="match status" value="1"/>
</dbReference>
<dbReference type="FunFam" id="3.40.630.10:FF:000027">
    <property type="entry name" value="N-fatty-acyl-amino acid synthase/hydrolase PM20D1"/>
    <property type="match status" value="1"/>
</dbReference>
<dbReference type="PROSITE" id="PS00759">
    <property type="entry name" value="ARGE_DAPE_CPG2_2"/>
    <property type="match status" value="1"/>
</dbReference>
<evidence type="ECO:0000256" key="6">
    <source>
        <dbReference type="PIRSR" id="PIRSR037217-1"/>
    </source>
</evidence>
<proteinExistence type="inferred from homology"/>
<dbReference type="PANTHER" id="PTHR45962">
    <property type="entry name" value="N-FATTY-ACYL-AMINO ACID SYNTHASE/HYDROLASE PM20D1"/>
    <property type="match status" value="1"/>
</dbReference>
<dbReference type="PIRSF" id="PIRSF037217">
    <property type="entry name" value="Carboxypeptidase_S"/>
    <property type="match status" value="1"/>
</dbReference>
<dbReference type="InterPro" id="IPR047177">
    <property type="entry name" value="Pept_M20A"/>
</dbReference>
<dbReference type="GO" id="GO:0051603">
    <property type="term" value="P:proteolysis involved in protein catabolic process"/>
    <property type="evidence" value="ECO:0007669"/>
    <property type="project" value="TreeGrafter"/>
</dbReference>
<evidence type="ECO:0000259" key="9">
    <source>
        <dbReference type="Pfam" id="PF07687"/>
    </source>
</evidence>
<keyword evidence="11" id="KW-1185">Reference proteome</keyword>
<feature type="binding site" evidence="7">
    <location>
        <position position="152"/>
    </location>
    <ligand>
        <name>Zn(2+)</name>
        <dbReference type="ChEBI" id="CHEBI:29105"/>
        <label>2</label>
    </ligand>
</feature>
<dbReference type="RefSeq" id="XP_056479147.1">
    <property type="nucleotide sequence ID" value="XM_056614106.1"/>
</dbReference>
<dbReference type="InterPro" id="IPR002933">
    <property type="entry name" value="Peptidase_M20"/>
</dbReference>
<feature type="active site" evidence="6">
    <location>
        <position position="154"/>
    </location>
</feature>
<keyword evidence="8" id="KW-0732">Signal</keyword>
<dbReference type="InterPro" id="IPR011650">
    <property type="entry name" value="Peptidase_M20_dimer"/>
</dbReference>
<dbReference type="Gene3D" id="1.10.150.900">
    <property type="match status" value="1"/>
</dbReference>
<dbReference type="Proteomes" id="UP001149074">
    <property type="component" value="Unassembled WGS sequence"/>
</dbReference>
<dbReference type="SUPFAM" id="SSF55031">
    <property type="entry name" value="Bacterial exopeptidase dimerisation domain"/>
    <property type="match status" value="1"/>
</dbReference>
<feature type="domain" description="Peptidase M20 dimerisation" evidence="9">
    <location>
        <begin position="271"/>
        <end position="424"/>
    </location>
</feature>
<dbReference type="GO" id="GO:0004181">
    <property type="term" value="F:metallocarboxypeptidase activity"/>
    <property type="evidence" value="ECO:0007669"/>
    <property type="project" value="InterPro"/>
</dbReference>
<sequence>MKGLALLGLVPSALALNIPTQQILFPEKATSHNEAIEAVEPASRETCPQAPKVAAPYDGFHSSLTFLKDEAFRARQAQRLSRAVQVPTTVGDYATDPYDESFEPVVQFQKLLEQMFPLVHKHAELEHINRLGLVFTFKGADTTRKPVLFMAHQDVVPIADPSDWTYPPFEGHFDGEWIWGRGSSDCKNVLIGLMSSLEDLLSQNWRPQRTVVLAFGFDEESHGFLGAGSIAPVLEERYGKDSFEFILDEGGMGLQSLGEDSDIVYALPGVGEKGSLDLILDLAVPGGHSSIPPAHTGVGIMSEIIYELERQDLFSPWLDNSHPSHGMLECQVRYSPEHVESWLADKLTEGDAASLAEAVAESRGPAVRYTLQTSQAADLFHGGVKTNALPEKISAVMNYRVALHMTPDQLRERAVRIIRPIAERHNITMHIAFPGEADVRDDSAEDRTLTLSPLSVPLKPAPISPTDPLSSKTWARFAGVARSVFESHPNPLAKSKSESSPTVVVTGDIMTGNTDTRFYWSLSENIYRWSPSRAGGTFNIHTVDERIHLDVHLEAMMLYYDLIRSFDGWDESSE</sequence>
<feature type="chain" id="PRO_5040890356" description="Peptidase M20 dimerisation domain-containing protein" evidence="8">
    <location>
        <begin position="16"/>
        <end position="574"/>
    </location>
</feature>
<evidence type="ECO:0000256" key="5">
    <source>
        <dbReference type="ARBA" id="ARBA00022833"/>
    </source>
</evidence>
<dbReference type="CDD" id="cd05674">
    <property type="entry name" value="M20_yscS"/>
    <property type="match status" value="1"/>
</dbReference>
<reference evidence="10" key="1">
    <citation type="submission" date="2022-11" db="EMBL/GenBank/DDBJ databases">
        <authorList>
            <person name="Petersen C."/>
        </authorList>
    </citation>
    <scope>NUCLEOTIDE SEQUENCE</scope>
    <source>
        <strain evidence="10">IBT 30761</strain>
    </source>
</reference>
<dbReference type="InterPro" id="IPR036264">
    <property type="entry name" value="Bact_exopeptidase_dim_dom"/>
</dbReference>
<keyword evidence="3 7" id="KW-0479">Metal-binding</keyword>
<keyword evidence="2" id="KW-0645">Protease</keyword>
<organism evidence="10 11">
    <name type="scientific">Penicillium argentinense</name>
    <dbReference type="NCBI Taxonomy" id="1131581"/>
    <lineage>
        <taxon>Eukaryota</taxon>
        <taxon>Fungi</taxon>
        <taxon>Dikarya</taxon>
        <taxon>Ascomycota</taxon>
        <taxon>Pezizomycotina</taxon>
        <taxon>Eurotiomycetes</taxon>
        <taxon>Eurotiomycetidae</taxon>
        <taxon>Eurotiales</taxon>
        <taxon>Aspergillaceae</taxon>
        <taxon>Penicillium</taxon>
    </lineage>
</organism>
<dbReference type="Pfam" id="PF01546">
    <property type="entry name" value="Peptidase_M20"/>
    <property type="match status" value="1"/>
</dbReference>
<reference evidence="10" key="2">
    <citation type="journal article" date="2023" name="IMA Fungus">
        <title>Comparative genomic study of the Penicillium genus elucidates a diverse pangenome and 15 lateral gene transfer events.</title>
        <authorList>
            <person name="Petersen C."/>
            <person name="Sorensen T."/>
            <person name="Nielsen M.R."/>
            <person name="Sondergaard T.E."/>
            <person name="Sorensen J.L."/>
            <person name="Fitzpatrick D.A."/>
            <person name="Frisvad J.C."/>
            <person name="Nielsen K.L."/>
        </authorList>
    </citation>
    <scope>NUCLEOTIDE SEQUENCE</scope>
    <source>
        <strain evidence="10">IBT 30761</strain>
    </source>
</reference>
<dbReference type="GeneID" id="81353085"/>
<evidence type="ECO:0000256" key="4">
    <source>
        <dbReference type="ARBA" id="ARBA00022801"/>
    </source>
</evidence>
<dbReference type="InterPro" id="IPR017141">
    <property type="entry name" value="Pept_M20_carboxypep"/>
</dbReference>
<protein>
    <recommendedName>
        <fullName evidence="9">Peptidase M20 dimerisation domain-containing protein</fullName>
    </recommendedName>
</protein>
<comment type="caution">
    <text evidence="10">The sequence shown here is derived from an EMBL/GenBank/DDBJ whole genome shotgun (WGS) entry which is preliminary data.</text>
</comment>
<feature type="binding site" evidence="7">
    <location>
        <position position="248"/>
    </location>
    <ligand>
        <name>Zn(2+)</name>
        <dbReference type="ChEBI" id="CHEBI:29105"/>
        <label>2</label>
    </ligand>
</feature>
<dbReference type="GO" id="GO:0046872">
    <property type="term" value="F:metal ion binding"/>
    <property type="evidence" value="ECO:0007669"/>
    <property type="project" value="UniProtKB-KW"/>
</dbReference>
<evidence type="ECO:0000256" key="1">
    <source>
        <dbReference type="ARBA" id="ARBA00006247"/>
    </source>
</evidence>
<gene>
    <name evidence="10" type="ORF">N7532_001612</name>
</gene>
<dbReference type="InterPro" id="IPR001261">
    <property type="entry name" value="ArgE/DapE_CS"/>
</dbReference>
<evidence type="ECO:0000256" key="2">
    <source>
        <dbReference type="ARBA" id="ARBA00022670"/>
    </source>
</evidence>
<evidence type="ECO:0000256" key="7">
    <source>
        <dbReference type="PIRSR" id="PIRSR037217-2"/>
    </source>
</evidence>
<dbReference type="AlphaFoldDB" id="A0A9W9KMN4"/>
<dbReference type="Pfam" id="PF07687">
    <property type="entry name" value="M20_dimer"/>
    <property type="match status" value="1"/>
</dbReference>
<keyword evidence="4" id="KW-0378">Hydrolase</keyword>
<dbReference type="EMBL" id="JAPQKI010000002">
    <property type="protein sequence ID" value="KAJ5111077.1"/>
    <property type="molecule type" value="Genomic_DNA"/>
</dbReference>
<evidence type="ECO:0000256" key="8">
    <source>
        <dbReference type="SAM" id="SignalP"/>
    </source>
</evidence>
<evidence type="ECO:0000313" key="10">
    <source>
        <dbReference type="EMBL" id="KAJ5111077.1"/>
    </source>
</evidence>
<dbReference type="PROSITE" id="PS00758">
    <property type="entry name" value="ARGE_DAPE_CPG2_1"/>
    <property type="match status" value="1"/>
</dbReference>
<dbReference type="PANTHER" id="PTHR45962:SF1">
    <property type="entry name" value="N-FATTY-ACYL-AMINO ACID SYNTHASE_HYDROLASE PM20D1"/>
    <property type="match status" value="1"/>
</dbReference>
<feature type="binding site" evidence="7">
    <location>
        <position position="185"/>
    </location>
    <ligand>
        <name>Zn(2+)</name>
        <dbReference type="ChEBI" id="CHEBI:29105"/>
        <label>1</label>
    </ligand>
</feature>
<name>A0A9W9KMN4_9EURO</name>
<accession>A0A9W9KMN4</accession>
<feature type="active site" description="Proton acceptor" evidence="6">
    <location>
        <position position="219"/>
    </location>
</feature>
<feature type="binding site" evidence="7">
    <location>
        <position position="185"/>
    </location>
    <ligand>
        <name>Zn(2+)</name>
        <dbReference type="ChEBI" id="CHEBI:29105"/>
        <label>2</label>
    </ligand>
</feature>
<feature type="binding site" evidence="7">
    <location>
        <position position="541"/>
    </location>
    <ligand>
        <name>Zn(2+)</name>
        <dbReference type="ChEBI" id="CHEBI:29105"/>
        <label>1</label>
    </ligand>
</feature>
<dbReference type="GO" id="GO:0000328">
    <property type="term" value="C:fungal-type vacuole lumen"/>
    <property type="evidence" value="ECO:0007669"/>
    <property type="project" value="TreeGrafter"/>
</dbReference>
<feature type="signal peptide" evidence="8">
    <location>
        <begin position="1"/>
        <end position="15"/>
    </location>
</feature>
<dbReference type="OrthoDB" id="3064516at2759"/>
<feature type="binding site" evidence="7">
    <location>
        <position position="220"/>
    </location>
    <ligand>
        <name>Zn(2+)</name>
        <dbReference type="ChEBI" id="CHEBI:29105"/>
        <label>1</label>
    </ligand>
</feature>
<evidence type="ECO:0000313" key="11">
    <source>
        <dbReference type="Proteomes" id="UP001149074"/>
    </source>
</evidence>
<evidence type="ECO:0000256" key="3">
    <source>
        <dbReference type="ARBA" id="ARBA00022723"/>
    </source>
</evidence>
<dbReference type="SUPFAM" id="SSF53187">
    <property type="entry name" value="Zn-dependent exopeptidases"/>
    <property type="match status" value="1"/>
</dbReference>
<keyword evidence="5 7" id="KW-0862">Zinc</keyword>
<comment type="similarity">
    <text evidence="1">Belongs to the peptidase M20A family.</text>
</comment>